<dbReference type="GO" id="GO:0016616">
    <property type="term" value="F:oxidoreductase activity, acting on the CH-OH group of donors, NAD or NADP as acceptor"/>
    <property type="evidence" value="ECO:0007669"/>
    <property type="project" value="TreeGrafter"/>
</dbReference>
<dbReference type="FunFam" id="3.40.50.720:FF:000084">
    <property type="entry name" value="Short-chain dehydrogenase reductase"/>
    <property type="match status" value="1"/>
</dbReference>
<dbReference type="InterPro" id="IPR020904">
    <property type="entry name" value="Sc_DH/Rdtase_CS"/>
</dbReference>
<dbReference type="InterPro" id="IPR036291">
    <property type="entry name" value="NAD(P)-bd_dom_sf"/>
</dbReference>
<organism evidence="3 4">
    <name type="scientific">Cryptosporangium phraense</name>
    <dbReference type="NCBI Taxonomy" id="2593070"/>
    <lineage>
        <taxon>Bacteria</taxon>
        <taxon>Bacillati</taxon>
        <taxon>Actinomycetota</taxon>
        <taxon>Actinomycetes</taxon>
        <taxon>Cryptosporangiales</taxon>
        <taxon>Cryptosporangiaceae</taxon>
        <taxon>Cryptosporangium</taxon>
    </lineage>
</organism>
<protein>
    <submittedName>
        <fullName evidence="3">SDR family oxidoreductase</fullName>
    </submittedName>
</protein>
<keyword evidence="2" id="KW-0560">Oxidoreductase</keyword>
<dbReference type="NCBIfam" id="NF005095">
    <property type="entry name" value="PRK06523.1"/>
    <property type="match status" value="1"/>
</dbReference>
<dbReference type="Proteomes" id="UP000317982">
    <property type="component" value="Unassembled WGS sequence"/>
</dbReference>
<dbReference type="RefSeq" id="WP_142709892.1">
    <property type="nucleotide sequence ID" value="NZ_VIRS01000060.1"/>
</dbReference>
<dbReference type="OrthoDB" id="8959163at2"/>
<dbReference type="SUPFAM" id="SSF51735">
    <property type="entry name" value="NAD(P)-binding Rossmann-fold domains"/>
    <property type="match status" value="1"/>
</dbReference>
<evidence type="ECO:0000313" key="4">
    <source>
        <dbReference type="Proteomes" id="UP000317982"/>
    </source>
</evidence>
<evidence type="ECO:0000313" key="3">
    <source>
        <dbReference type="EMBL" id="TQS39698.1"/>
    </source>
</evidence>
<evidence type="ECO:0000256" key="1">
    <source>
        <dbReference type="ARBA" id="ARBA00006484"/>
    </source>
</evidence>
<name>A0A545AED6_9ACTN</name>
<evidence type="ECO:0000256" key="2">
    <source>
        <dbReference type="ARBA" id="ARBA00023002"/>
    </source>
</evidence>
<dbReference type="PANTHER" id="PTHR42760">
    <property type="entry name" value="SHORT-CHAIN DEHYDROGENASES/REDUCTASES FAMILY MEMBER"/>
    <property type="match status" value="1"/>
</dbReference>
<dbReference type="PRINTS" id="PR00081">
    <property type="entry name" value="GDHRDH"/>
</dbReference>
<dbReference type="PRINTS" id="PR00080">
    <property type="entry name" value="SDRFAMILY"/>
</dbReference>
<keyword evidence="4" id="KW-1185">Reference proteome</keyword>
<dbReference type="Pfam" id="PF13561">
    <property type="entry name" value="adh_short_C2"/>
    <property type="match status" value="1"/>
</dbReference>
<dbReference type="PROSITE" id="PS00061">
    <property type="entry name" value="ADH_SHORT"/>
    <property type="match status" value="1"/>
</dbReference>
<dbReference type="InParanoid" id="A0A545AED6"/>
<sequence>MNLHLYGKTAVVTGASKGIGLAIAQALVGEGANVVTGSRQVSSELKDLADGAAVHPVAVDLTTPEGPAALVDAAVTTYGALDILVNNVGGVRPRPDGFLSVTDDEWAASFTINFLSAVRTTRAALPHLLERGAGSIVTVCSVNATLPDPLVIDYSAAKGALLNFSKSLSKEVGGRGIRVNTISPGPVSTDLWLGADGVASVLSQANSRSPSEIAASAAAGSVTGRFTAPAEVAALVLLLTSDRAENVTGADFLIDGGLTTSL</sequence>
<dbReference type="EMBL" id="VIRS01000060">
    <property type="protein sequence ID" value="TQS39698.1"/>
    <property type="molecule type" value="Genomic_DNA"/>
</dbReference>
<comment type="similarity">
    <text evidence="1">Belongs to the short-chain dehydrogenases/reductases (SDR) family.</text>
</comment>
<gene>
    <name evidence="3" type="ORF">FL583_38665</name>
</gene>
<dbReference type="PANTHER" id="PTHR42760:SF133">
    <property type="entry name" value="3-OXOACYL-[ACYL-CARRIER-PROTEIN] REDUCTASE"/>
    <property type="match status" value="1"/>
</dbReference>
<comment type="caution">
    <text evidence="3">The sequence shown here is derived from an EMBL/GenBank/DDBJ whole genome shotgun (WGS) entry which is preliminary data.</text>
</comment>
<proteinExistence type="inferred from homology"/>
<dbReference type="Gene3D" id="3.40.50.720">
    <property type="entry name" value="NAD(P)-binding Rossmann-like Domain"/>
    <property type="match status" value="1"/>
</dbReference>
<dbReference type="AlphaFoldDB" id="A0A545AED6"/>
<accession>A0A545AED6</accession>
<dbReference type="InterPro" id="IPR002347">
    <property type="entry name" value="SDR_fam"/>
</dbReference>
<reference evidence="3 4" key="1">
    <citation type="submission" date="2019-07" db="EMBL/GenBank/DDBJ databases">
        <title>Cryptosporangium phraense sp. nov., isolated from plant litter.</title>
        <authorList>
            <person name="Suriyachadkun C."/>
        </authorList>
    </citation>
    <scope>NUCLEOTIDE SEQUENCE [LARGE SCALE GENOMIC DNA]</scope>
    <source>
        <strain evidence="3 4">A-T 5661</strain>
    </source>
</reference>